<dbReference type="GO" id="GO:0003697">
    <property type="term" value="F:single-stranded DNA binding"/>
    <property type="evidence" value="ECO:0007669"/>
    <property type="project" value="TreeGrafter"/>
</dbReference>
<dbReference type="GO" id="GO:0000400">
    <property type="term" value="F:four-way junction DNA binding"/>
    <property type="evidence" value="ECO:0007669"/>
    <property type="project" value="TreeGrafter"/>
</dbReference>
<protein>
    <submittedName>
        <fullName evidence="5">Rad51 domain-containing protein</fullName>
    </submittedName>
</protein>
<dbReference type="GO" id="GO:0000723">
    <property type="term" value="P:telomere maintenance"/>
    <property type="evidence" value="ECO:0007669"/>
    <property type="project" value="TreeGrafter"/>
</dbReference>
<reference evidence="4" key="1">
    <citation type="submission" date="2012-09" db="EMBL/GenBank/DDBJ databases">
        <authorList>
            <person name="Martin A.A."/>
        </authorList>
    </citation>
    <scope>NUCLEOTIDE SEQUENCE</scope>
</reference>
<dbReference type="STRING" id="6313.A0A0K0CV48"/>
<feature type="domain" description="Rad51-like C-terminal" evidence="3">
    <location>
        <begin position="17"/>
        <end position="160"/>
    </location>
</feature>
<dbReference type="SUPFAM" id="SSF52540">
    <property type="entry name" value="P-loop containing nucleoside triphosphate hydrolases"/>
    <property type="match status" value="1"/>
</dbReference>
<dbReference type="AlphaFoldDB" id="A0A0K0CV48"/>
<organism evidence="4 5">
    <name type="scientific">Angiostrongylus cantonensis</name>
    <name type="common">Rat lungworm</name>
    <dbReference type="NCBI Taxonomy" id="6313"/>
    <lineage>
        <taxon>Eukaryota</taxon>
        <taxon>Metazoa</taxon>
        <taxon>Ecdysozoa</taxon>
        <taxon>Nematoda</taxon>
        <taxon>Chromadorea</taxon>
        <taxon>Rhabditida</taxon>
        <taxon>Rhabditina</taxon>
        <taxon>Rhabditomorpha</taxon>
        <taxon>Strongyloidea</taxon>
        <taxon>Metastrongylidae</taxon>
        <taxon>Angiostrongylus</taxon>
    </lineage>
</organism>
<evidence type="ECO:0000313" key="4">
    <source>
        <dbReference type="Proteomes" id="UP000035642"/>
    </source>
</evidence>
<dbReference type="Pfam" id="PF08423">
    <property type="entry name" value="Rad51"/>
    <property type="match status" value="1"/>
</dbReference>
<dbReference type="GO" id="GO:0000724">
    <property type="term" value="P:double-strand break repair via homologous recombination"/>
    <property type="evidence" value="ECO:0007669"/>
    <property type="project" value="TreeGrafter"/>
</dbReference>
<evidence type="ECO:0000256" key="2">
    <source>
        <dbReference type="ARBA" id="ARBA00023242"/>
    </source>
</evidence>
<dbReference type="GO" id="GO:0005657">
    <property type="term" value="C:replication fork"/>
    <property type="evidence" value="ECO:0007669"/>
    <property type="project" value="TreeGrafter"/>
</dbReference>
<dbReference type="Proteomes" id="UP000035642">
    <property type="component" value="Unassembled WGS sequence"/>
</dbReference>
<evidence type="ECO:0000313" key="5">
    <source>
        <dbReference type="WBParaSite" id="ACAC_0000116801-mRNA-1"/>
    </source>
</evidence>
<dbReference type="GO" id="GO:0005815">
    <property type="term" value="C:microtubule organizing center"/>
    <property type="evidence" value="ECO:0007669"/>
    <property type="project" value="TreeGrafter"/>
</dbReference>
<sequence>MNETAVDTLVALGFPLAVLTGLDGVDDVLQNDLQYGDVSEISGNNGAGKTQAILFVMSLKDSLHMCLCYALVVNMLLSTEFGIVWIDSSGSFRSFRLMEYIHGRKEATDKDIMVLLDRLRVIRATDHVQLIEALKYAKEHMDEDNIRFIIIDNVHEMFDDRLIGENSGRKFSILWRSN</sequence>
<evidence type="ECO:0000259" key="3">
    <source>
        <dbReference type="Pfam" id="PF08423"/>
    </source>
</evidence>
<dbReference type="GO" id="GO:0033063">
    <property type="term" value="C:Rad51B-Rad51C-Rad51D-XRCC2 complex"/>
    <property type="evidence" value="ECO:0007669"/>
    <property type="project" value="TreeGrafter"/>
</dbReference>
<reference evidence="5" key="2">
    <citation type="submission" date="2017-02" db="UniProtKB">
        <authorList>
            <consortium name="WormBaseParasite"/>
        </authorList>
    </citation>
    <scope>IDENTIFICATION</scope>
</reference>
<dbReference type="WBParaSite" id="ACAC_0000116801-mRNA-1">
    <property type="protein sequence ID" value="ACAC_0000116801-mRNA-1"/>
    <property type="gene ID" value="ACAC_0000116801"/>
</dbReference>
<accession>A0A0K0CV48</accession>
<dbReference type="InterPro" id="IPR013632">
    <property type="entry name" value="Rad51_C"/>
</dbReference>
<dbReference type="GO" id="GO:0008094">
    <property type="term" value="F:ATP-dependent activity, acting on DNA"/>
    <property type="evidence" value="ECO:0007669"/>
    <property type="project" value="TreeGrafter"/>
</dbReference>
<name>A0A0K0CV48_ANGCA</name>
<dbReference type="InterPro" id="IPR027417">
    <property type="entry name" value="P-loop_NTPase"/>
</dbReference>
<dbReference type="PANTHER" id="PTHR46457">
    <property type="entry name" value="DNA REPAIR PROTEIN RAD51 HOMOLOG 4"/>
    <property type="match status" value="1"/>
</dbReference>
<keyword evidence="4" id="KW-1185">Reference proteome</keyword>
<comment type="subcellular location">
    <subcellularLocation>
        <location evidence="1">Nucleus</location>
    </subcellularLocation>
</comment>
<proteinExistence type="predicted"/>
<keyword evidence="2" id="KW-0539">Nucleus</keyword>
<dbReference type="InterPro" id="IPR051988">
    <property type="entry name" value="HRR_RAD51_Paralog"/>
</dbReference>
<dbReference type="PANTHER" id="PTHR46457:SF1">
    <property type="entry name" value="DNA REPAIR PROTEIN RAD51 HOMOLOG 4"/>
    <property type="match status" value="1"/>
</dbReference>
<evidence type="ECO:0000256" key="1">
    <source>
        <dbReference type="ARBA" id="ARBA00004123"/>
    </source>
</evidence>
<dbReference type="GO" id="GO:0042148">
    <property type="term" value="P:DNA strand invasion"/>
    <property type="evidence" value="ECO:0007669"/>
    <property type="project" value="TreeGrafter"/>
</dbReference>
<dbReference type="Gene3D" id="3.40.50.300">
    <property type="entry name" value="P-loop containing nucleotide triphosphate hydrolases"/>
    <property type="match status" value="1"/>
</dbReference>
<dbReference type="GO" id="GO:0007131">
    <property type="term" value="P:reciprocal meiotic recombination"/>
    <property type="evidence" value="ECO:0007669"/>
    <property type="project" value="TreeGrafter"/>
</dbReference>